<evidence type="ECO:0000313" key="2">
    <source>
        <dbReference type="EMBL" id="SKA33266.1"/>
    </source>
</evidence>
<organism evidence="2 3">
    <name type="scientific">Chitinophaga eiseniae</name>
    <dbReference type="NCBI Taxonomy" id="634771"/>
    <lineage>
        <taxon>Bacteria</taxon>
        <taxon>Pseudomonadati</taxon>
        <taxon>Bacteroidota</taxon>
        <taxon>Chitinophagia</taxon>
        <taxon>Chitinophagales</taxon>
        <taxon>Chitinophagaceae</taxon>
        <taxon>Chitinophaga</taxon>
    </lineage>
</organism>
<dbReference type="STRING" id="634771.SAMN04488128_103801"/>
<feature type="domain" description="Phosphoribosyltransferase" evidence="1">
    <location>
        <begin position="26"/>
        <end position="170"/>
    </location>
</feature>
<dbReference type="Gene3D" id="3.40.50.2020">
    <property type="match status" value="1"/>
</dbReference>
<sequence length="206" mass="22874">MFSNRITAAQQLIPLLKKYKEQPGGLVLAVPRGGVPIAYVIAKELHLPLSLVLTKKIGHPANEEYAIGAVSLTDRYLVPHKEISPAYIEEATTRIRKRLREMYHMYLGDRQPEPISGKTVIVADDGIATGNTLLATVKMLRKANPAKIVVAAPVASQNAYATLSKVVDELIILHIPTFFRGVGEFYDDFGQVTNEEVIYYLTKERT</sequence>
<evidence type="ECO:0000259" key="1">
    <source>
        <dbReference type="Pfam" id="PF00156"/>
    </source>
</evidence>
<dbReference type="Gene3D" id="3.30.1310.20">
    <property type="entry name" value="PRTase-like"/>
    <property type="match status" value="1"/>
</dbReference>
<reference evidence="3" key="1">
    <citation type="submission" date="2017-02" db="EMBL/GenBank/DDBJ databases">
        <authorList>
            <person name="Varghese N."/>
            <person name="Submissions S."/>
        </authorList>
    </citation>
    <scope>NUCLEOTIDE SEQUENCE [LARGE SCALE GENOMIC DNA]</scope>
    <source>
        <strain evidence="3">DSM 22224</strain>
    </source>
</reference>
<accession>A0A1T4SYD5</accession>
<keyword evidence="3" id="KW-1185">Reference proteome</keyword>
<keyword evidence="2" id="KW-0328">Glycosyltransferase</keyword>
<dbReference type="OrthoDB" id="9810066at2"/>
<dbReference type="Proteomes" id="UP000190367">
    <property type="component" value="Unassembled WGS sequence"/>
</dbReference>
<name>A0A1T4SYD5_9BACT</name>
<dbReference type="InterPro" id="IPR000836">
    <property type="entry name" value="PRTase_dom"/>
</dbReference>
<gene>
    <name evidence="2" type="ORF">SAMN04488128_103801</name>
</gene>
<dbReference type="SUPFAM" id="SSF53271">
    <property type="entry name" value="PRTase-like"/>
    <property type="match status" value="1"/>
</dbReference>
<dbReference type="Pfam" id="PF00156">
    <property type="entry name" value="Pribosyltran"/>
    <property type="match status" value="1"/>
</dbReference>
<protein>
    <submittedName>
        <fullName evidence="2">Predicted phosphoribosyltransferase</fullName>
    </submittedName>
</protein>
<evidence type="ECO:0000313" key="3">
    <source>
        <dbReference type="Proteomes" id="UP000190367"/>
    </source>
</evidence>
<proteinExistence type="predicted"/>
<dbReference type="AlphaFoldDB" id="A0A1T4SYD5"/>
<dbReference type="RefSeq" id="WP_078671126.1">
    <property type="nucleotide sequence ID" value="NZ_FUWZ01000003.1"/>
</dbReference>
<keyword evidence="2" id="KW-0808">Transferase</keyword>
<dbReference type="InterPro" id="IPR029057">
    <property type="entry name" value="PRTase-like"/>
</dbReference>
<dbReference type="EMBL" id="FUWZ01000003">
    <property type="protein sequence ID" value="SKA33266.1"/>
    <property type="molecule type" value="Genomic_DNA"/>
</dbReference>
<dbReference type="CDD" id="cd06223">
    <property type="entry name" value="PRTases_typeI"/>
    <property type="match status" value="1"/>
</dbReference>
<dbReference type="GO" id="GO:0016757">
    <property type="term" value="F:glycosyltransferase activity"/>
    <property type="evidence" value="ECO:0007669"/>
    <property type="project" value="UniProtKB-KW"/>
</dbReference>